<reference evidence="1" key="1">
    <citation type="submission" date="2018-06" db="EMBL/GenBank/DDBJ databases">
        <authorList>
            <person name="Zhirakovskaya E."/>
        </authorList>
    </citation>
    <scope>NUCLEOTIDE SEQUENCE</scope>
</reference>
<dbReference type="Pfam" id="PF09923">
    <property type="entry name" value="DUF2155"/>
    <property type="match status" value="1"/>
</dbReference>
<gene>
    <name evidence="1" type="ORF">MNBD_ALPHA07-237</name>
</gene>
<name>A0A3B0S612_9ZZZZ</name>
<protein>
    <submittedName>
        <fullName evidence="1">Cellulase-like protein</fullName>
    </submittedName>
</protein>
<proteinExistence type="predicted"/>
<organism evidence="1">
    <name type="scientific">hydrothermal vent metagenome</name>
    <dbReference type="NCBI Taxonomy" id="652676"/>
    <lineage>
        <taxon>unclassified sequences</taxon>
        <taxon>metagenomes</taxon>
        <taxon>ecological metagenomes</taxon>
    </lineage>
</organism>
<dbReference type="EMBL" id="UOEG01000232">
    <property type="protein sequence ID" value="VAW01795.1"/>
    <property type="molecule type" value="Genomic_DNA"/>
</dbReference>
<sequence length="146" mass="15786">MIKQVLVAASLLLASAALAQDDNNLQGALEETLGLAQEDTDENVTQNKAVLGTGAVLRGLDKVDGQVTDMTLPNGMVAEIGRLSVELKECRYPADDSISDAYAFMTIRDITTSNVLFSGWMLASSPALNALEHPRYDVWVLRCKTE</sequence>
<dbReference type="InterPro" id="IPR019225">
    <property type="entry name" value="DUF2155"/>
</dbReference>
<accession>A0A3B0S612</accession>
<evidence type="ECO:0000313" key="1">
    <source>
        <dbReference type="EMBL" id="VAW01795.1"/>
    </source>
</evidence>
<dbReference type="AlphaFoldDB" id="A0A3B0S612"/>